<proteinExistence type="predicted"/>
<dbReference type="EMBL" id="FMHG01000001">
    <property type="protein sequence ID" value="SCJ56052.1"/>
    <property type="molecule type" value="Genomic_DNA"/>
</dbReference>
<dbReference type="SMART" id="SM00418">
    <property type="entry name" value="HTH_ARSR"/>
    <property type="match status" value="1"/>
</dbReference>
<evidence type="ECO:0000259" key="2">
    <source>
        <dbReference type="SMART" id="SM00418"/>
    </source>
</evidence>
<protein>
    <submittedName>
        <fullName evidence="3">Helix-turn-helix domain</fullName>
    </submittedName>
</protein>
<dbReference type="AlphaFoldDB" id="A0A1C6HE67"/>
<dbReference type="InterPro" id="IPR036390">
    <property type="entry name" value="WH_DNA-bd_sf"/>
</dbReference>
<dbReference type="InterPro" id="IPR011991">
    <property type="entry name" value="ArsR-like_HTH"/>
</dbReference>
<gene>
    <name evidence="3" type="ORF">SAMEA3545359_00817</name>
</gene>
<name>A0A1C6HE67_9FIRM</name>
<dbReference type="Gene3D" id="1.10.10.10">
    <property type="entry name" value="Winged helix-like DNA-binding domain superfamily/Winged helix DNA-binding domain"/>
    <property type="match status" value="1"/>
</dbReference>
<feature type="region of interest" description="Disordered" evidence="1">
    <location>
        <begin position="171"/>
        <end position="192"/>
    </location>
</feature>
<reference evidence="3" key="1">
    <citation type="submission" date="2015-09" db="EMBL/GenBank/DDBJ databases">
        <authorList>
            <consortium name="Pathogen Informatics"/>
        </authorList>
    </citation>
    <scope>NUCLEOTIDE SEQUENCE</scope>
    <source>
        <strain evidence="3">2789STDY5834896</strain>
    </source>
</reference>
<organism evidence="3">
    <name type="scientific">uncultured Anaerotruncus sp</name>
    <dbReference type="NCBI Taxonomy" id="905011"/>
    <lineage>
        <taxon>Bacteria</taxon>
        <taxon>Bacillati</taxon>
        <taxon>Bacillota</taxon>
        <taxon>Clostridia</taxon>
        <taxon>Eubacteriales</taxon>
        <taxon>Oscillospiraceae</taxon>
        <taxon>Anaerotruncus</taxon>
        <taxon>environmental samples</taxon>
    </lineage>
</organism>
<dbReference type="Gene3D" id="6.10.140.2180">
    <property type="match status" value="1"/>
</dbReference>
<evidence type="ECO:0000313" key="3">
    <source>
        <dbReference type="EMBL" id="SCJ56052.1"/>
    </source>
</evidence>
<dbReference type="GO" id="GO:0003700">
    <property type="term" value="F:DNA-binding transcription factor activity"/>
    <property type="evidence" value="ECO:0007669"/>
    <property type="project" value="InterPro"/>
</dbReference>
<feature type="domain" description="HTH arsR-type" evidence="2">
    <location>
        <begin position="4"/>
        <end position="100"/>
    </location>
</feature>
<feature type="compositionally biased region" description="Basic and acidic residues" evidence="1">
    <location>
        <begin position="181"/>
        <end position="192"/>
    </location>
</feature>
<dbReference type="SUPFAM" id="SSF46785">
    <property type="entry name" value="Winged helix' DNA-binding domain"/>
    <property type="match status" value="1"/>
</dbReference>
<evidence type="ECO:0000256" key="1">
    <source>
        <dbReference type="SAM" id="MobiDB-lite"/>
    </source>
</evidence>
<dbReference type="Pfam" id="PF12840">
    <property type="entry name" value="HTH_20"/>
    <property type="match status" value="1"/>
</dbReference>
<sequence>MFSDQIEVLLNPVRMRIIQYLALHPSATSAQIATYVENVSKASLYRHIKKLVDSGLIQVASTRRVRGVQERFYALAPPQQINGSMPSGDQLHRAYEQFLLALLGDGAHYFSRADIDPLHDGISFSTSTLMLSPEEMSELGQKINTAVLDYLQNAPGPNRRPIRLSMITIPTAQGPSESDAPADHDSKETPTC</sequence>
<accession>A0A1C6HE67</accession>
<dbReference type="InterPro" id="IPR036388">
    <property type="entry name" value="WH-like_DNA-bd_sf"/>
</dbReference>
<dbReference type="CDD" id="cd00090">
    <property type="entry name" value="HTH_ARSR"/>
    <property type="match status" value="1"/>
</dbReference>
<dbReference type="InterPro" id="IPR001845">
    <property type="entry name" value="HTH_ArsR_DNA-bd_dom"/>
</dbReference>